<comment type="caution">
    <text evidence="1">The sequence shown here is derived from an EMBL/GenBank/DDBJ whole genome shotgun (WGS) entry which is preliminary data.</text>
</comment>
<dbReference type="Proteomes" id="UP001465426">
    <property type="component" value="Unassembled WGS sequence"/>
</dbReference>
<sequence>MNKFKANKVYILSGPAGVGKSTTSKELAKKLAKSSYISGDYISHMHINGRKKPWESREEVTLIWDNILSLTKNFLRYGNDVVVDYVSFPQEVRWLKENLKGLNVDVIYAVLWTDIETLIIKEISSGEPENRMGERCLILFDEFLESELEEKHFLDTSNNSTLDIPHVINEIMNNPKYIII</sequence>
<proteinExistence type="predicted"/>
<dbReference type="Pfam" id="PF13671">
    <property type="entry name" value="AAA_33"/>
    <property type="match status" value="1"/>
</dbReference>
<evidence type="ECO:0000313" key="2">
    <source>
        <dbReference type="Proteomes" id="UP001465426"/>
    </source>
</evidence>
<dbReference type="RefSeq" id="WP_349205047.1">
    <property type="nucleotide sequence ID" value="NZ_JBBMFN010000042.1"/>
</dbReference>
<reference evidence="1 2" key="1">
    <citation type="submission" date="2024-03" db="EMBL/GenBank/DDBJ databases">
        <title>Human intestinal bacterial collection.</title>
        <authorList>
            <person name="Pauvert C."/>
            <person name="Hitch T.C.A."/>
            <person name="Clavel T."/>
        </authorList>
    </citation>
    <scope>NUCLEOTIDE SEQUENCE [LARGE SCALE GENOMIC DNA]</scope>
    <source>
        <strain evidence="1 2">CLA-SR-H024</strain>
    </source>
</reference>
<evidence type="ECO:0000313" key="1">
    <source>
        <dbReference type="EMBL" id="MEQ2467084.1"/>
    </source>
</evidence>
<dbReference type="InterPro" id="IPR027417">
    <property type="entry name" value="P-loop_NTPase"/>
</dbReference>
<organism evidence="1 2">
    <name type="scientific">Niallia hominis</name>
    <dbReference type="NCBI Taxonomy" id="3133173"/>
    <lineage>
        <taxon>Bacteria</taxon>
        <taxon>Bacillati</taxon>
        <taxon>Bacillota</taxon>
        <taxon>Bacilli</taxon>
        <taxon>Bacillales</taxon>
        <taxon>Bacillaceae</taxon>
        <taxon>Niallia</taxon>
    </lineage>
</organism>
<dbReference type="EMBL" id="JBBMFN010000042">
    <property type="protein sequence ID" value="MEQ2467084.1"/>
    <property type="molecule type" value="Genomic_DNA"/>
</dbReference>
<dbReference type="Gene3D" id="3.40.50.300">
    <property type="entry name" value="P-loop containing nucleotide triphosphate hydrolases"/>
    <property type="match status" value="1"/>
</dbReference>
<keyword evidence="2" id="KW-1185">Reference proteome</keyword>
<protein>
    <submittedName>
        <fullName evidence="1">AAA family ATPase</fullName>
    </submittedName>
</protein>
<gene>
    <name evidence="1" type="ORF">WMO63_15620</name>
</gene>
<name>A0ABV1F139_9BACI</name>
<accession>A0ABV1F139</accession>
<dbReference type="SUPFAM" id="SSF52540">
    <property type="entry name" value="P-loop containing nucleoside triphosphate hydrolases"/>
    <property type="match status" value="1"/>
</dbReference>